<dbReference type="InterPro" id="IPR013083">
    <property type="entry name" value="Znf_RING/FYVE/PHD"/>
</dbReference>
<evidence type="ECO:0000256" key="9">
    <source>
        <dbReference type="ARBA" id="ARBA00022833"/>
    </source>
</evidence>
<evidence type="ECO:0000256" key="4">
    <source>
        <dbReference type="ARBA" id="ARBA00020923"/>
    </source>
</evidence>
<evidence type="ECO:0000256" key="10">
    <source>
        <dbReference type="ARBA" id="ARBA00023242"/>
    </source>
</evidence>
<keyword evidence="6" id="KW-0479">Metal-binding</keyword>
<dbReference type="VEuPathDB" id="VectorBase:MDOMA2_011268"/>
<dbReference type="KEGG" id="mde:101894964"/>
<dbReference type="SUPFAM" id="SSF57850">
    <property type="entry name" value="RING/U-box"/>
    <property type="match status" value="1"/>
</dbReference>
<dbReference type="eggNOG" id="KOG2979">
    <property type="taxonomic scope" value="Eukaryota"/>
</dbReference>
<feature type="coiled-coil region" evidence="14">
    <location>
        <begin position="60"/>
        <end position="87"/>
    </location>
</feature>
<dbReference type="UniPathway" id="UPA00886"/>
<protein>
    <recommendedName>
        <fullName evidence="4">E3 SUMO-protein ligase NSE2</fullName>
    </recommendedName>
    <alternativeName>
        <fullName evidence="11">E3 SUMO-protein transferase NSE2</fullName>
    </alternativeName>
    <alternativeName>
        <fullName evidence="12">Non-structural maintenance of chromosomes element 2 homolog</fullName>
    </alternativeName>
</protein>
<dbReference type="Proteomes" id="UP001652621">
    <property type="component" value="Unplaced"/>
</dbReference>
<dbReference type="Gene3D" id="3.30.40.10">
    <property type="entry name" value="Zinc/RING finger domain, C3HC4 (zinc finger)"/>
    <property type="match status" value="1"/>
</dbReference>
<dbReference type="GO" id="GO:0000724">
    <property type="term" value="P:double-strand break repair via homologous recombination"/>
    <property type="evidence" value="ECO:0007669"/>
    <property type="project" value="InterPro"/>
</dbReference>
<evidence type="ECO:0000313" key="18">
    <source>
        <dbReference type="RefSeq" id="XP_005177478.1"/>
    </source>
</evidence>
<dbReference type="OrthoDB" id="26899at2759"/>
<dbReference type="RefSeq" id="XP_005177478.1">
    <property type="nucleotide sequence ID" value="XM_005177421.3"/>
</dbReference>
<evidence type="ECO:0000256" key="3">
    <source>
        <dbReference type="ARBA" id="ARBA00008212"/>
    </source>
</evidence>
<evidence type="ECO:0000256" key="8">
    <source>
        <dbReference type="ARBA" id="ARBA00022786"/>
    </source>
</evidence>
<evidence type="ECO:0000256" key="6">
    <source>
        <dbReference type="ARBA" id="ARBA00022723"/>
    </source>
</evidence>
<dbReference type="GeneID" id="101894964"/>
<dbReference type="GO" id="GO:0005634">
    <property type="term" value="C:nucleus"/>
    <property type="evidence" value="ECO:0007669"/>
    <property type="project" value="UniProtKB-SubCell"/>
</dbReference>
<reference evidence="18" key="2">
    <citation type="submission" date="2025-04" db="UniProtKB">
        <authorList>
            <consortium name="RefSeq"/>
        </authorList>
    </citation>
    <scope>IDENTIFICATION</scope>
    <source>
        <strain evidence="18">Aabys</strain>
    </source>
</reference>
<evidence type="ECO:0000256" key="5">
    <source>
        <dbReference type="ARBA" id="ARBA00022679"/>
    </source>
</evidence>
<evidence type="ECO:0000256" key="13">
    <source>
        <dbReference type="PROSITE-ProRule" id="PRU00452"/>
    </source>
</evidence>
<dbReference type="PANTHER" id="PTHR21330">
    <property type="entry name" value="E3 SUMO-PROTEIN LIGASE NSE2"/>
    <property type="match status" value="1"/>
</dbReference>
<proteinExistence type="inferred from homology"/>
<evidence type="ECO:0000313" key="16">
    <source>
        <dbReference type="EnsemblMetazoa" id="MDOA001274-PA"/>
    </source>
</evidence>
<feature type="domain" description="SP-RING-type" evidence="15">
    <location>
        <begin position="121"/>
        <end position="204"/>
    </location>
</feature>
<dbReference type="AlphaFoldDB" id="A0A1I8M4Y1"/>
<organism evidence="16">
    <name type="scientific">Musca domestica</name>
    <name type="common">House fly</name>
    <dbReference type="NCBI Taxonomy" id="7370"/>
    <lineage>
        <taxon>Eukaryota</taxon>
        <taxon>Metazoa</taxon>
        <taxon>Ecdysozoa</taxon>
        <taxon>Arthropoda</taxon>
        <taxon>Hexapoda</taxon>
        <taxon>Insecta</taxon>
        <taxon>Pterygota</taxon>
        <taxon>Neoptera</taxon>
        <taxon>Endopterygota</taxon>
        <taxon>Diptera</taxon>
        <taxon>Brachycera</taxon>
        <taxon>Muscomorpha</taxon>
        <taxon>Muscoidea</taxon>
        <taxon>Muscidae</taxon>
        <taxon>Musca</taxon>
    </lineage>
</organism>
<dbReference type="GO" id="GO:0061665">
    <property type="term" value="F:SUMO ligase activity"/>
    <property type="evidence" value="ECO:0007669"/>
    <property type="project" value="TreeGrafter"/>
</dbReference>
<name>A0A1I8M4Y1_MUSDO</name>
<dbReference type="EnsemblMetazoa" id="MDOA001274-RA">
    <property type="protein sequence ID" value="MDOA001274-PA"/>
    <property type="gene ID" value="MDOA001274"/>
</dbReference>
<keyword evidence="10" id="KW-0539">Nucleus</keyword>
<keyword evidence="17" id="KW-1185">Reference proteome</keyword>
<keyword evidence="5" id="KW-0808">Transferase</keyword>
<evidence type="ECO:0000256" key="12">
    <source>
        <dbReference type="ARBA" id="ARBA00032533"/>
    </source>
</evidence>
<keyword evidence="7 13" id="KW-0863">Zinc-finger</keyword>
<dbReference type="GO" id="GO:0016925">
    <property type="term" value="P:protein sumoylation"/>
    <property type="evidence" value="ECO:0007669"/>
    <property type="project" value="UniProtKB-UniPathway"/>
</dbReference>
<dbReference type="Pfam" id="PF11789">
    <property type="entry name" value="zf-Nse"/>
    <property type="match status" value="1"/>
</dbReference>
<dbReference type="PROSITE" id="PS51044">
    <property type="entry name" value="ZF_SP_RING"/>
    <property type="match status" value="1"/>
</dbReference>
<dbReference type="InterPro" id="IPR004181">
    <property type="entry name" value="Znf_MIZ"/>
</dbReference>
<dbReference type="InterPro" id="IPR026846">
    <property type="entry name" value="Nse2(Mms21)"/>
</dbReference>
<comment type="subcellular location">
    <subcellularLocation>
        <location evidence="1">Nucleus</location>
    </subcellularLocation>
</comment>
<gene>
    <name evidence="16" type="primary">101894964</name>
    <name evidence="18" type="synonym">LOC101894964</name>
</gene>
<evidence type="ECO:0000256" key="1">
    <source>
        <dbReference type="ARBA" id="ARBA00004123"/>
    </source>
</evidence>
<evidence type="ECO:0000313" key="17">
    <source>
        <dbReference type="Proteomes" id="UP001652621"/>
    </source>
</evidence>
<dbReference type="GO" id="GO:0008270">
    <property type="term" value="F:zinc ion binding"/>
    <property type="evidence" value="ECO:0007669"/>
    <property type="project" value="UniProtKB-KW"/>
</dbReference>
<evidence type="ECO:0000256" key="2">
    <source>
        <dbReference type="ARBA" id="ARBA00004718"/>
    </source>
</evidence>
<dbReference type="STRING" id="7370.A0A1I8M4Y1"/>
<dbReference type="VEuPathDB" id="VectorBase:MDOA001274"/>
<dbReference type="GO" id="GO:0016874">
    <property type="term" value="F:ligase activity"/>
    <property type="evidence" value="ECO:0007669"/>
    <property type="project" value="UniProtKB-KW"/>
</dbReference>
<keyword evidence="18" id="KW-0436">Ligase</keyword>
<keyword evidence="9" id="KW-0862">Zinc</keyword>
<sequence length="212" mass="24452">MNAQLKSDLENARQCLLDTYNLALTFGGPDTQDVESYLNLAADLSVISEQFKRHEASLELAKETRTMKEFVDEYKRQQQNLEKKKCNAKNTSEFKNFRQQLMQMKSLQDEASASGRGASRVECDEFVMESEINVYDPITKQRMANPVKNTLCGHHYEKCYILEAISVNKRLRCPVAGCGNKQFVQQQHLVDDNLFKVRLQKLAEQQESEEEE</sequence>
<keyword evidence="8" id="KW-0833">Ubl conjugation pathway</keyword>
<evidence type="ECO:0000256" key="7">
    <source>
        <dbReference type="ARBA" id="ARBA00022771"/>
    </source>
</evidence>
<evidence type="ECO:0000256" key="14">
    <source>
        <dbReference type="SAM" id="Coils"/>
    </source>
</evidence>
<reference evidence="16" key="1">
    <citation type="submission" date="2020-05" db="UniProtKB">
        <authorList>
            <consortium name="EnsemblMetazoa"/>
        </authorList>
    </citation>
    <scope>IDENTIFICATION</scope>
    <source>
        <strain evidence="16">Aabys</strain>
    </source>
</reference>
<comment type="pathway">
    <text evidence="2">Protein modification; protein sumoylation.</text>
</comment>
<dbReference type="CDD" id="cd16651">
    <property type="entry name" value="SPL-RING_NSE2"/>
    <property type="match status" value="1"/>
</dbReference>
<accession>A0A1I8M4Y1</accession>
<keyword evidence="14" id="KW-0175">Coiled coil</keyword>
<dbReference type="PANTHER" id="PTHR21330:SF1">
    <property type="entry name" value="E3 SUMO-PROTEIN LIGASE NSE2"/>
    <property type="match status" value="1"/>
</dbReference>
<evidence type="ECO:0000256" key="11">
    <source>
        <dbReference type="ARBA" id="ARBA00031731"/>
    </source>
</evidence>
<evidence type="ECO:0000259" key="15">
    <source>
        <dbReference type="PROSITE" id="PS51044"/>
    </source>
</evidence>
<dbReference type="GO" id="GO:0030915">
    <property type="term" value="C:Smc5-Smc6 complex"/>
    <property type="evidence" value="ECO:0007669"/>
    <property type="project" value="InterPro"/>
</dbReference>
<comment type="similarity">
    <text evidence="3">Belongs to the NSE2 family.</text>
</comment>